<dbReference type="Pfam" id="PF17919">
    <property type="entry name" value="RT_RNaseH_2"/>
    <property type="match status" value="1"/>
</dbReference>
<dbReference type="Pfam" id="PF00078">
    <property type="entry name" value="RVT_1"/>
    <property type="match status" value="1"/>
</dbReference>
<sequence>MLEFQDTLFTEPEHLPPDRGDDNFHIDLLPNTQPVFQQLRPLSQDHLRELRAQLDHLLKKGWIQHSKSPWGASVVFAVKKNGGLRVCWDYRGLNSVTKRDRTPLPNLREMRDRILGKRVFSLIDLKDAYHRLLIAPEDREKTAIRTRFGLFEYVVMPFGLCNAPGAFQWLMNRVLGDLYDITVICYLNDILIFSDTPEQHAEHLLEVFTQCREHDLYVNIDKCHWGKPEVEFCGHMFGAEGMRISPEKTEIVRDWPLPATTRHIRQFLGLCNYFIDYIEHYAEIAAPLSALQSVKATFVWTMEHQTAFEALKKAITSAPVLATFDPDNHIYVYTDASGYATSGWLGQPYNRQPLLSPLPKLITEMKALSALKPVLFFSCKMLPAETRYPVHEQELLALVKFLRGNRFLSYQPSSYRLYRS</sequence>
<dbReference type="FunFam" id="3.30.70.270:FF:000020">
    <property type="entry name" value="Transposon Tf2-6 polyprotein-like Protein"/>
    <property type="match status" value="1"/>
</dbReference>
<dbReference type="PANTHER" id="PTHR37984:SF5">
    <property type="entry name" value="PROTEIN NYNRIN-LIKE"/>
    <property type="match status" value="1"/>
</dbReference>
<dbReference type="GO" id="GO:0008233">
    <property type="term" value="F:peptidase activity"/>
    <property type="evidence" value="ECO:0007669"/>
    <property type="project" value="UniProtKB-KW"/>
</dbReference>
<dbReference type="Gene3D" id="3.30.70.270">
    <property type="match status" value="2"/>
</dbReference>
<gene>
    <name evidence="11" type="ORF">PhCBS80983_g06471</name>
</gene>
<keyword evidence="12" id="KW-1185">Reference proteome</keyword>
<evidence type="ECO:0000313" key="12">
    <source>
        <dbReference type="Proteomes" id="UP000318582"/>
    </source>
</evidence>
<dbReference type="PROSITE" id="PS50878">
    <property type="entry name" value="RT_POL"/>
    <property type="match status" value="1"/>
</dbReference>
<protein>
    <recommendedName>
        <fullName evidence="10">Reverse transcriptase domain-containing protein</fullName>
    </recommendedName>
</protein>
<dbReference type="InterPro" id="IPR043502">
    <property type="entry name" value="DNA/RNA_pol_sf"/>
</dbReference>
<dbReference type="STRING" id="109895.A0A507DMY3"/>
<dbReference type="InterPro" id="IPR041577">
    <property type="entry name" value="RT_RNaseH_2"/>
</dbReference>
<evidence type="ECO:0000256" key="2">
    <source>
        <dbReference type="ARBA" id="ARBA00022679"/>
    </source>
</evidence>
<evidence type="ECO:0000256" key="1">
    <source>
        <dbReference type="ARBA" id="ARBA00022670"/>
    </source>
</evidence>
<evidence type="ECO:0000256" key="9">
    <source>
        <dbReference type="SAM" id="MobiDB-lite"/>
    </source>
</evidence>
<dbReference type="SUPFAM" id="SSF56672">
    <property type="entry name" value="DNA/RNA polymerases"/>
    <property type="match status" value="1"/>
</dbReference>
<evidence type="ECO:0000256" key="3">
    <source>
        <dbReference type="ARBA" id="ARBA00022695"/>
    </source>
</evidence>
<dbReference type="InterPro" id="IPR050951">
    <property type="entry name" value="Retrovirus_Pol_polyprotein"/>
</dbReference>
<name>A0A507DMY3_9FUNG</name>
<evidence type="ECO:0000256" key="4">
    <source>
        <dbReference type="ARBA" id="ARBA00022722"/>
    </source>
</evidence>
<dbReference type="CDD" id="cd01647">
    <property type="entry name" value="RT_LTR"/>
    <property type="match status" value="1"/>
</dbReference>
<dbReference type="Proteomes" id="UP000318582">
    <property type="component" value="Unassembled WGS sequence"/>
</dbReference>
<dbReference type="GO" id="GO:0006508">
    <property type="term" value="P:proteolysis"/>
    <property type="evidence" value="ECO:0007669"/>
    <property type="project" value="UniProtKB-KW"/>
</dbReference>
<evidence type="ECO:0000313" key="11">
    <source>
        <dbReference type="EMBL" id="TPX52547.1"/>
    </source>
</evidence>
<keyword evidence="1" id="KW-0645">Protease</keyword>
<reference evidence="11 12" key="1">
    <citation type="journal article" date="2019" name="Sci. Rep.">
        <title>Comparative genomics of chytrid fungi reveal insights into the obligate biotrophic and pathogenic lifestyle of Synchytrium endobioticum.</title>
        <authorList>
            <person name="van de Vossenberg B.T.L.H."/>
            <person name="Warris S."/>
            <person name="Nguyen H.D.T."/>
            <person name="van Gent-Pelzer M.P.E."/>
            <person name="Joly D.L."/>
            <person name="van de Geest H.C."/>
            <person name="Bonants P.J.M."/>
            <person name="Smith D.S."/>
            <person name="Levesque C.A."/>
            <person name="van der Lee T.A.J."/>
        </authorList>
    </citation>
    <scope>NUCLEOTIDE SEQUENCE [LARGE SCALE GENOMIC DNA]</scope>
    <source>
        <strain evidence="11 12">CBS 809.83</strain>
    </source>
</reference>
<feature type="domain" description="Reverse transcriptase" evidence="10">
    <location>
        <begin position="59"/>
        <end position="237"/>
    </location>
</feature>
<feature type="region of interest" description="Disordered" evidence="9">
    <location>
        <begin position="1"/>
        <end position="22"/>
    </location>
</feature>
<keyword evidence="8" id="KW-0511">Multifunctional enzyme</keyword>
<keyword evidence="2" id="KW-0808">Transferase</keyword>
<feature type="compositionally biased region" description="Basic and acidic residues" evidence="9">
    <location>
        <begin position="11"/>
        <end position="22"/>
    </location>
</feature>
<comment type="caution">
    <text evidence="11">The sequence shown here is derived from an EMBL/GenBank/DDBJ whole genome shotgun (WGS) entry which is preliminary data.</text>
</comment>
<dbReference type="PANTHER" id="PTHR37984">
    <property type="entry name" value="PROTEIN CBG26694"/>
    <property type="match status" value="1"/>
</dbReference>
<keyword evidence="5" id="KW-0255">Endonuclease</keyword>
<dbReference type="FunFam" id="3.10.10.10:FF:000007">
    <property type="entry name" value="Retrovirus-related Pol polyprotein from transposon 17.6-like Protein"/>
    <property type="match status" value="1"/>
</dbReference>
<accession>A0A507DMY3</accession>
<dbReference type="EMBL" id="QEAQ01000349">
    <property type="protein sequence ID" value="TPX52547.1"/>
    <property type="molecule type" value="Genomic_DNA"/>
</dbReference>
<dbReference type="Gene3D" id="3.10.10.10">
    <property type="entry name" value="HIV Type 1 Reverse Transcriptase, subunit A, domain 1"/>
    <property type="match status" value="1"/>
</dbReference>
<proteinExistence type="predicted"/>
<dbReference type="InterPro" id="IPR000477">
    <property type="entry name" value="RT_dom"/>
</dbReference>
<keyword evidence="7" id="KW-0695">RNA-directed DNA polymerase</keyword>
<organism evidence="11 12">
    <name type="scientific">Powellomyces hirtus</name>
    <dbReference type="NCBI Taxonomy" id="109895"/>
    <lineage>
        <taxon>Eukaryota</taxon>
        <taxon>Fungi</taxon>
        <taxon>Fungi incertae sedis</taxon>
        <taxon>Chytridiomycota</taxon>
        <taxon>Chytridiomycota incertae sedis</taxon>
        <taxon>Chytridiomycetes</taxon>
        <taxon>Spizellomycetales</taxon>
        <taxon>Powellomycetaceae</taxon>
        <taxon>Powellomyces</taxon>
    </lineage>
</organism>
<dbReference type="GO" id="GO:0003964">
    <property type="term" value="F:RNA-directed DNA polymerase activity"/>
    <property type="evidence" value="ECO:0007669"/>
    <property type="project" value="UniProtKB-KW"/>
</dbReference>
<evidence type="ECO:0000256" key="7">
    <source>
        <dbReference type="ARBA" id="ARBA00022918"/>
    </source>
</evidence>
<evidence type="ECO:0000256" key="6">
    <source>
        <dbReference type="ARBA" id="ARBA00022801"/>
    </source>
</evidence>
<evidence type="ECO:0000259" key="10">
    <source>
        <dbReference type="PROSITE" id="PS50878"/>
    </source>
</evidence>
<dbReference type="AlphaFoldDB" id="A0A507DMY3"/>
<keyword evidence="4" id="KW-0540">Nuclease</keyword>
<evidence type="ECO:0000256" key="8">
    <source>
        <dbReference type="ARBA" id="ARBA00023268"/>
    </source>
</evidence>
<dbReference type="GO" id="GO:0004519">
    <property type="term" value="F:endonuclease activity"/>
    <property type="evidence" value="ECO:0007669"/>
    <property type="project" value="UniProtKB-KW"/>
</dbReference>
<dbReference type="InterPro" id="IPR043128">
    <property type="entry name" value="Rev_trsase/Diguanyl_cyclase"/>
</dbReference>
<keyword evidence="3" id="KW-0548">Nucleotidyltransferase</keyword>
<keyword evidence="6" id="KW-0378">Hydrolase</keyword>
<evidence type="ECO:0000256" key="5">
    <source>
        <dbReference type="ARBA" id="ARBA00022759"/>
    </source>
</evidence>